<evidence type="ECO:0000313" key="4">
    <source>
        <dbReference type="EMBL" id="MBG0779907.1"/>
    </source>
</evidence>
<dbReference type="CDD" id="cd06420">
    <property type="entry name" value="GT2_Chondriotin_Pol_N"/>
    <property type="match status" value="1"/>
</dbReference>
<accession>A0A931CRN1</accession>
<dbReference type="InterPro" id="IPR029044">
    <property type="entry name" value="Nucleotide-diphossugar_trans"/>
</dbReference>
<evidence type="ECO:0000313" key="5">
    <source>
        <dbReference type="Proteomes" id="UP000706172"/>
    </source>
</evidence>
<feature type="domain" description="Glycosyltransferase 2-like" evidence="2">
    <location>
        <begin position="4"/>
        <end position="124"/>
    </location>
</feature>
<reference evidence="4" key="1">
    <citation type="submission" date="2020-07" db="EMBL/GenBank/DDBJ databases">
        <title>Severe corrosion of carbon steel in oil field produced water can be linked to methanogenic archaea containing a special type of NiFe hydrogenase.</title>
        <authorList>
            <person name="Lahme S."/>
            <person name="Mand J."/>
            <person name="Longwell J."/>
            <person name="Smith R."/>
            <person name="Enning D."/>
        </authorList>
    </citation>
    <scope>NUCLEOTIDE SEQUENCE</scope>
    <source>
        <strain evidence="4">MIC098Bin6</strain>
    </source>
</reference>
<name>A0A931CRN1_9BACT</name>
<dbReference type="InterPro" id="IPR027791">
    <property type="entry name" value="Galactosyl_T_C"/>
</dbReference>
<dbReference type="PANTHER" id="PTHR43685">
    <property type="entry name" value="GLYCOSYLTRANSFERASE"/>
    <property type="match status" value="1"/>
</dbReference>
<dbReference type="InterPro" id="IPR001173">
    <property type="entry name" value="Glyco_trans_2-like"/>
</dbReference>
<dbReference type="PANTHER" id="PTHR43685:SF3">
    <property type="entry name" value="SLR2126 PROTEIN"/>
    <property type="match status" value="1"/>
</dbReference>
<dbReference type="Gene3D" id="3.90.550.10">
    <property type="entry name" value="Spore Coat Polysaccharide Biosynthesis Protein SpsA, Chain A"/>
    <property type="match status" value="1"/>
</dbReference>
<keyword evidence="1" id="KW-0808">Transferase</keyword>
<proteinExistence type="predicted"/>
<dbReference type="AlphaFoldDB" id="A0A931CRN1"/>
<organism evidence="4 5">
    <name type="scientific">Desulfotignum balticum</name>
    <dbReference type="NCBI Taxonomy" id="115781"/>
    <lineage>
        <taxon>Bacteria</taxon>
        <taxon>Pseudomonadati</taxon>
        <taxon>Thermodesulfobacteriota</taxon>
        <taxon>Desulfobacteria</taxon>
        <taxon>Desulfobacterales</taxon>
        <taxon>Desulfobacteraceae</taxon>
        <taxon>Desulfotignum</taxon>
    </lineage>
</organism>
<dbReference type="EMBL" id="JACCQK010000492">
    <property type="protein sequence ID" value="MBG0779907.1"/>
    <property type="molecule type" value="Genomic_DNA"/>
</dbReference>
<comment type="caution">
    <text evidence="4">The sequence shown here is derived from an EMBL/GenBank/DDBJ whole genome shotgun (WGS) entry which is preliminary data.</text>
</comment>
<sequence length="279" mass="31010">MKLSVIVTTYNRPDALKKVLQGLYAQTRLPDEILVADDGSGPDTRVMLTGFKHRPGPAVFHVWQKDLGFRAARARNKAVAAASGDYLVFLDGDCIPGPRFLADHLALSEPGCFFQGKRVLVDESTSPAFDITDCLSFGRLLFLALAGHLGNAHHIFRIPFFPGLKKSHGLSGIRSCNMGVFKTDVVAVNGFNHDFEGWGREDSEFAVRLFKHGLVRKDHPFRAVCYHLWHRENLRNRLSDNDRLLKKAMAADSHVCRNGLNRLKAHGSLYDLNSSDTAG</sequence>
<dbReference type="InterPro" id="IPR050834">
    <property type="entry name" value="Glycosyltransf_2"/>
</dbReference>
<gene>
    <name evidence="4" type="ORF">H0S81_08275</name>
</gene>
<protein>
    <submittedName>
        <fullName evidence="4">Glycosyltransferase family 2 protein</fullName>
    </submittedName>
</protein>
<dbReference type="Pfam" id="PF00535">
    <property type="entry name" value="Glycos_transf_2"/>
    <property type="match status" value="1"/>
</dbReference>
<dbReference type="GO" id="GO:0016740">
    <property type="term" value="F:transferase activity"/>
    <property type="evidence" value="ECO:0007669"/>
    <property type="project" value="UniProtKB-KW"/>
</dbReference>
<evidence type="ECO:0000259" key="2">
    <source>
        <dbReference type="Pfam" id="PF00535"/>
    </source>
</evidence>
<evidence type="ECO:0000256" key="1">
    <source>
        <dbReference type="ARBA" id="ARBA00022679"/>
    </source>
</evidence>
<dbReference type="Pfam" id="PF02709">
    <property type="entry name" value="Glyco_transf_7C"/>
    <property type="match status" value="1"/>
</dbReference>
<evidence type="ECO:0000259" key="3">
    <source>
        <dbReference type="Pfam" id="PF02709"/>
    </source>
</evidence>
<feature type="domain" description="Galactosyltransferase C-terminal" evidence="3">
    <location>
        <begin position="170"/>
        <end position="221"/>
    </location>
</feature>
<dbReference type="Proteomes" id="UP000706172">
    <property type="component" value="Unassembled WGS sequence"/>
</dbReference>
<dbReference type="SUPFAM" id="SSF53448">
    <property type="entry name" value="Nucleotide-diphospho-sugar transferases"/>
    <property type="match status" value="1"/>
</dbReference>